<reference evidence="3" key="1">
    <citation type="submission" date="2024-07" db="EMBL/GenBank/DDBJ databases">
        <authorList>
            <person name="Yu S.T."/>
        </authorList>
    </citation>
    <scope>NUCLEOTIDE SEQUENCE</scope>
    <source>
        <strain evidence="3">R11</strain>
    </source>
</reference>
<protein>
    <submittedName>
        <fullName evidence="3">CHAT domain-containing protein</fullName>
    </submittedName>
</protein>
<evidence type="ECO:0000313" key="3">
    <source>
        <dbReference type="EMBL" id="XDQ08483.1"/>
    </source>
</evidence>
<evidence type="ECO:0000259" key="2">
    <source>
        <dbReference type="Pfam" id="PF12770"/>
    </source>
</evidence>
<feature type="region of interest" description="Disordered" evidence="1">
    <location>
        <begin position="379"/>
        <end position="414"/>
    </location>
</feature>
<feature type="region of interest" description="Disordered" evidence="1">
    <location>
        <begin position="595"/>
        <end position="616"/>
    </location>
</feature>
<gene>
    <name evidence="3" type="ORF">AB5J55_01895</name>
</gene>
<dbReference type="Pfam" id="PF12770">
    <property type="entry name" value="CHAT"/>
    <property type="match status" value="1"/>
</dbReference>
<evidence type="ECO:0000256" key="1">
    <source>
        <dbReference type="SAM" id="MobiDB-lite"/>
    </source>
</evidence>
<proteinExistence type="predicted"/>
<accession>A0AB39MUR6</accession>
<organism evidence="3">
    <name type="scientific">Streptomyces sp. R11</name>
    <dbReference type="NCBI Taxonomy" id="3238625"/>
    <lineage>
        <taxon>Bacteria</taxon>
        <taxon>Bacillati</taxon>
        <taxon>Actinomycetota</taxon>
        <taxon>Actinomycetes</taxon>
        <taxon>Kitasatosporales</taxon>
        <taxon>Streptomycetaceae</taxon>
        <taxon>Streptomyces</taxon>
    </lineage>
</organism>
<feature type="domain" description="CHAT" evidence="2">
    <location>
        <begin position="1088"/>
        <end position="1371"/>
    </location>
</feature>
<name>A0AB39MUR6_9ACTN</name>
<dbReference type="InterPro" id="IPR011990">
    <property type="entry name" value="TPR-like_helical_dom_sf"/>
</dbReference>
<dbReference type="InterPro" id="IPR024983">
    <property type="entry name" value="CHAT_dom"/>
</dbReference>
<sequence>MQDRSPAERIAGLRRRIDAYESGAGAPAVLGPQALDDAYAVLGLLDGPEVEAATAEVLAWFFWYRQRESSDPEDAQQAAWAAVRLFVLIHEGVPDAATPPELDRMLAVHDAALAMNPVQARELVDWAVAAPQPEPLYGALEVLEAAQDIAGRTPGAPDEPEFQFLYGYLLRTKFEREGVREDLLDALTALRAATSRPPPNAERRGVWFANLGHALMLAYQYAYEDSLAAAVSALRTALTGLAPDSRERLICLQNLGSALLLGNEWGEAAAVLVEAEATAPDGSVTQAEIRSNLGQALFARYEAHGSHDDLTAALQALQAAHGAELPEPYGARVRAASAPMVGFALLARACAPGAVTEAAAELDAAEEVVGGALREAAADGDGSAGASDLGSGPADAPDLSGSPAQAPGPDMRGRALAPNRQIAQLLHVRARIRYERHRITGDGADLDAAVQDSEDALHSAALSPSHRAVAQHVLASALRDRFVLGGVLADIDRAVEMARQCLAIDEETEPSPTARLHLLADALVRRGQSTGARTDLDEAVALCTEGSAAAPGTGPPELLAVRGSALHSRALVAGDSVDLDVAIAVYRRAIDSSYGLDADPPGTDRTRPDPDPNPARSGLCLALEHRFERFGARSDIDEAVALAEATVRDARTRDRCVALNLHTIALRNRYVRYRDPADLDAAVETGIAAVEATPPAHYQRPAHLSNLGLTLFERFEATQDMADIDAAVDTLRAAVDALPHSHAHRPGLLTNWALALAQRHERTARWQDAEQAIEAVGNALDSLAEDHPDRAAQQYLLAGLLRARGTSRWSAERAAEDLTAADEALRAAAATPGAPPSVRMAALRLGAEAQTDPAAALERYEQAVDCLQLLAWHGLSRRDREDHLSAIDSLTQDAAAAALDAGRPQRAVELLEHGRSVLWNHALDTGADLWDLRATAPHLAERVETLRTQLRLLDVPDAVVQRPGDVFTSRTPSPQADRGIALGHEWDALIATIRKDLPGFEDFMRPPGFESLRTAAAEGTVVLLNVSKRRSDALLLTSDDLRVVPLPQLSPGLAEQQMAWYLSALLYYDEPEMTLEKHAMLEESMALTLNWLWHSVAEPVLDALGHTDSPSRDGRWPRIWWCPTGSLAFLPLHAAGQHLPAPVPDACVLDRVVSSYTPTLRALIRSRAQAPARGERRRMLMVAMPETPGRRPLPNAAYDMEQISESFAGRCTVRSGAAATRETVLTDLATHAWAHFSCHGDQERGDPSRSGLYLHDGCLTVADIAQLRLEQAEFAMLAGCRTAVSGFMLPDEAIHPAAALQVAGYRHVLATMWSVNDRIAGEIVDSVYEALVREGELAAEDCATALHHAVRELRAKPRMPLVGWTPFIHHGP</sequence>
<dbReference type="Gene3D" id="1.25.40.10">
    <property type="entry name" value="Tetratricopeptide repeat domain"/>
    <property type="match status" value="2"/>
</dbReference>
<feature type="compositionally biased region" description="Low complexity" evidence="1">
    <location>
        <begin position="379"/>
        <end position="396"/>
    </location>
</feature>
<dbReference type="RefSeq" id="WP_369268940.1">
    <property type="nucleotide sequence ID" value="NZ_CP163432.1"/>
</dbReference>
<dbReference type="EMBL" id="CP163432">
    <property type="protein sequence ID" value="XDQ08483.1"/>
    <property type="molecule type" value="Genomic_DNA"/>
</dbReference>